<dbReference type="GO" id="GO:0003700">
    <property type="term" value="F:DNA-binding transcription factor activity"/>
    <property type="evidence" value="ECO:0007669"/>
    <property type="project" value="TreeGrafter"/>
</dbReference>
<evidence type="ECO:0000256" key="2">
    <source>
        <dbReference type="PROSITE-ProRule" id="PRU00335"/>
    </source>
</evidence>
<dbReference type="InterPro" id="IPR050109">
    <property type="entry name" value="HTH-type_TetR-like_transc_reg"/>
</dbReference>
<dbReference type="SUPFAM" id="SSF46689">
    <property type="entry name" value="Homeodomain-like"/>
    <property type="match status" value="1"/>
</dbReference>
<dbReference type="GO" id="GO:0000976">
    <property type="term" value="F:transcription cis-regulatory region binding"/>
    <property type="evidence" value="ECO:0007669"/>
    <property type="project" value="TreeGrafter"/>
</dbReference>
<proteinExistence type="predicted"/>
<evidence type="ECO:0000256" key="1">
    <source>
        <dbReference type="ARBA" id="ARBA00023125"/>
    </source>
</evidence>
<evidence type="ECO:0000313" key="5">
    <source>
        <dbReference type="Proteomes" id="UP000635606"/>
    </source>
</evidence>
<keyword evidence="1 2" id="KW-0238">DNA-binding</keyword>
<dbReference type="PANTHER" id="PTHR30055:SF219">
    <property type="entry name" value="TRANSCRIPTIONAL REGULATORY PROTEIN"/>
    <property type="match status" value="1"/>
</dbReference>
<feature type="DNA-binding region" description="H-T-H motif" evidence="2">
    <location>
        <begin position="24"/>
        <end position="43"/>
    </location>
</feature>
<feature type="domain" description="HTH tetR-type" evidence="3">
    <location>
        <begin position="1"/>
        <end position="61"/>
    </location>
</feature>
<dbReference type="EMBL" id="BOPH01000022">
    <property type="protein sequence ID" value="GIJ67123.1"/>
    <property type="molecule type" value="Genomic_DNA"/>
</dbReference>
<evidence type="ECO:0000313" key="4">
    <source>
        <dbReference type="EMBL" id="GIJ67123.1"/>
    </source>
</evidence>
<dbReference type="RefSeq" id="WP_203927074.1">
    <property type="nucleotide sequence ID" value="NZ_BOPH01000022.1"/>
</dbReference>
<name>A0A8J4EA79_9ACTN</name>
<dbReference type="InterPro" id="IPR036271">
    <property type="entry name" value="Tet_transcr_reg_TetR-rel_C_sf"/>
</dbReference>
<dbReference type="Proteomes" id="UP000635606">
    <property type="component" value="Unassembled WGS sequence"/>
</dbReference>
<dbReference type="Pfam" id="PF17940">
    <property type="entry name" value="TetR_C_31"/>
    <property type="match status" value="1"/>
</dbReference>
<accession>A0A8J4EA79</accession>
<dbReference type="SUPFAM" id="SSF48498">
    <property type="entry name" value="Tetracyclin repressor-like, C-terminal domain"/>
    <property type="match status" value="1"/>
</dbReference>
<dbReference type="InterPro" id="IPR041583">
    <property type="entry name" value="TetR_C_31"/>
</dbReference>
<keyword evidence="5" id="KW-1185">Reference proteome</keyword>
<dbReference type="InterPro" id="IPR009057">
    <property type="entry name" value="Homeodomain-like_sf"/>
</dbReference>
<protein>
    <submittedName>
        <fullName evidence="4">TetR family transcriptional regulator</fullName>
    </submittedName>
</protein>
<organism evidence="4 5">
    <name type="scientific">Virgisporangium ochraceum</name>
    <dbReference type="NCBI Taxonomy" id="65505"/>
    <lineage>
        <taxon>Bacteria</taxon>
        <taxon>Bacillati</taxon>
        <taxon>Actinomycetota</taxon>
        <taxon>Actinomycetes</taxon>
        <taxon>Micromonosporales</taxon>
        <taxon>Micromonosporaceae</taxon>
        <taxon>Virgisporangium</taxon>
    </lineage>
</organism>
<dbReference type="PANTHER" id="PTHR30055">
    <property type="entry name" value="HTH-TYPE TRANSCRIPTIONAL REGULATOR RUTR"/>
    <property type="match status" value="1"/>
</dbReference>
<sequence length="180" mass="18927">MGNREDLLAGAKRCLFDKGFARTTARDIATASGVSLAAIGYHFGTKEALLTAALQQAIEDWGAGLAETLSGATDLASAWTLVLESFADSGPLWAVQLELVSRLGRDPDLRATFAGTNRQARAGLVDLFRALHPDLDPADADRLGALYQALLIGSAATYLADPDSAPAAEDLLAAMRLVSR</sequence>
<dbReference type="PROSITE" id="PS50977">
    <property type="entry name" value="HTH_TETR_2"/>
    <property type="match status" value="1"/>
</dbReference>
<dbReference type="Gene3D" id="1.10.357.10">
    <property type="entry name" value="Tetracycline Repressor, domain 2"/>
    <property type="match status" value="1"/>
</dbReference>
<dbReference type="Pfam" id="PF00440">
    <property type="entry name" value="TetR_N"/>
    <property type="match status" value="1"/>
</dbReference>
<evidence type="ECO:0000259" key="3">
    <source>
        <dbReference type="PROSITE" id="PS50977"/>
    </source>
</evidence>
<dbReference type="AlphaFoldDB" id="A0A8J4EA79"/>
<reference evidence="4" key="1">
    <citation type="submission" date="2021-01" db="EMBL/GenBank/DDBJ databases">
        <title>Whole genome shotgun sequence of Virgisporangium ochraceum NBRC 16418.</title>
        <authorList>
            <person name="Komaki H."/>
            <person name="Tamura T."/>
        </authorList>
    </citation>
    <scope>NUCLEOTIDE SEQUENCE</scope>
    <source>
        <strain evidence="4">NBRC 16418</strain>
    </source>
</reference>
<gene>
    <name evidence="4" type="primary">acrR</name>
    <name evidence="4" type="ORF">Voc01_020400</name>
</gene>
<dbReference type="InterPro" id="IPR001647">
    <property type="entry name" value="HTH_TetR"/>
</dbReference>
<dbReference type="PRINTS" id="PR00455">
    <property type="entry name" value="HTHTETR"/>
</dbReference>
<comment type="caution">
    <text evidence="4">The sequence shown here is derived from an EMBL/GenBank/DDBJ whole genome shotgun (WGS) entry which is preliminary data.</text>
</comment>